<evidence type="ECO:0000256" key="3">
    <source>
        <dbReference type="ARBA" id="ARBA00011805"/>
    </source>
</evidence>
<feature type="domain" description="Peptidase S26" evidence="15">
    <location>
        <begin position="102"/>
        <end position="141"/>
    </location>
</feature>
<evidence type="ECO:0000256" key="11">
    <source>
        <dbReference type="ARBA" id="ARBA00023136"/>
    </source>
</evidence>
<dbReference type="InterPro" id="IPR000223">
    <property type="entry name" value="Pept_S26A_signal_pept_1"/>
</dbReference>
<accession>A0A7R9CMW3</accession>
<dbReference type="GO" id="GO:0004252">
    <property type="term" value="F:serine-type endopeptidase activity"/>
    <property type="evidence" value="ECO:0007669"/>
    <property type="project" value="InterPro"/>
</dbReference>
<comment type="subunit">
    <text evidence="3">Heterodimer of 2 subunits, IMMPL1 and IMMPL2.</text>
</comment>
<evidence type="ECO:0000313" key="16">
    <source>
        <dbReference type="EMBL" id="CAD7397700.1"/>
    </source>
</evidence>
<comment type="subcellular location">
    <subcellularLocation>
        <location evidence="1">Mitochondrion inner membrane</location>
        <topology evidence="1">Single-pass membrane protein</topology>
    </subcellularLocation>
</comment>
<dbReference type="InterPro" id="IPR036286">
    <property type="entry name" value="LexA/Signal_pep-like_sf"/>
</dbReference>
<evidence type="ECO:0000256" key="13">
    <source>
        <dbReference type="PIRSR" id="PIRSR600223-1"/>
    </source>
</evidence>
<keyword evidence="11 14" id="KW-0472">Membrane</keyword>
<evidence type="ECO:0000256" key="14">
    <source>
        <dbReference type="SAM" id="Phobius"/>
    </source>
</evidence>
<feature type="active site" evidence="13">
    <location>
        <position position="81"/>
    </location>
</feature>
<evidence type="ECO:0000256" key="8">
    <source>
        <dbReference type="ARBA" id="ARBA00022801"/>
    </source>
</evidence>
<keyword evidence="8" id="KW-0378">Hydrolase</keyword>
<evidence type="ECO:0000256" key="1">
    <source>
        <dbReference type="ARBA" id="ARBA00004434"/>
    </source>
</evidence>
<dbReference type="Pfam" id="PF10502">
    <property type="entry name" value="Peptidase_S26"/>
    <property type="match status" value="2"/>
</dbReference>
<reference evidence="16" key="1">
    <citation type="submission" date="2020-11" db="EMBL/GenBank/DDBJ databases">
        <authorList>
            <person name="Tran Van P."/>
        </authorList>
    </citation>
    <scope>NUCLEOTIDE SEQUENCE</scope>
</reference>
<dbReference type="GO" id="GO:0006465">
    <property type="term" value="P:signal peptide processing"/>
    <property type="evidence" value="ECO:0007669"/>
    <property type="project" value="InterPro"/>
</dbReference>
<evidence type="ECO:0000256" key="12">
    <source>
        <dbReference type="ARBA" id="ARBA00032718"/>
    </source>
</evidence>
<dbReference type="InterPro" id="IPR037730">
    <property type="entry name" value="IMP2"/>
</dbReference>
<proteinExistence type="inferred from homology"/>
<dbReference type="InterPro" id="IPR019533">
    <property type="entry name" value="Peptidase_S26"/>
</dbReference>
<protein>
    <recommendedName>
        <fullName evidence="4">Mitochondrial inner membrane protease subunit 2</fullName>
    </recommendedName>
    <alternativeName>
        <fullName evidence="12">IMP2-like protein</fullName>
    </alternativeName>
</protein>
<gene>
    <name evidence="16" type="ORF">TPSB3V08_LOCUS1289</name>
</gene>
<evidence type="ECO:0000256" key="6">
    <source>
        <dbReference type="ARBA" id="ARBA00022692"/>
    </source>
</evidence>
<dbReference type="Gene3D" id="2.10.109.10">
    <property type="entry name" value="Umud Fragment, subunit A"/>
    <property type="match status" value="1"/>
</dbReference>
<feature type="transmembrane region" description="Helical" evidence="14">
    <location>
        <begin position="6"/>
        <end position="28"/>
    </location>
</feature>
<evidence type="ECO:0000256" key="10">
    <source>
        <dbReference type="ARBA" id="ARBA00023128"/>
    </source>
</evidence>
<dbReference type="FunFam" id="2.10.109.10:FF:000005">
    <property type="entry name" value="Mitochondrial inner membrane protease subunit"/>
    <property type="match status" value="1"/>
</dbReference>
<dbReference type="EMBL" id="OD000448">
    <property type="protein sequence ID" value="CAD7397700.1"/>
    <property type="molecule type" value="Genomic_DNA"/>
</dbReference>
<evidence type="ECO:0000256" key="2">
    <source>
        <dbReference type="ARBA" id="ARBA00007066"/>
    </source>
</evidence>
<comment type="similarity">
    <text evidence="2">Belongs to the peptidase S26 family. IMP2 subfamily.</text>
</comment>
<keyword evidence="7" id="KW-0999">Mitochondrion inner membrane</keyword>
<keyword evidence="6 14" id="KW-0812">Transmembrane</keyword>
<evidence type="ECO:0000256" key="5">
    <source>
        <dbReference type="ARBA" id="ARBA00022670"/>
    </source>
</evidence>
<evidence type="ECO:0000259" key="15">
    <source>
        <dbReference type="Pfam" id="PF10502"/>
    </source>
</evidence>
<dbReference type="PANTHER" id="PTHR46041">
    <property type="entry name" value="MITOCHONDRIAL INNER MEMBRANE PROTEASE SUBUNIT 2"/>
    <property type="match status" value="1"/>
</dbReference>
<feature type="domain" description="Peptidase S26" evidence="15">
    <location>
        <begin position="9"/>
        <end position="92"/>
    </location>
</feature>
<keyword evidence="10" id="KW-0496">Mitochondrion</keyword>
<evidence type="ECO:0000256" key="9">
    <source>
        <dbReference type="ARBA" id="ARBA00022989"/>
    </source>
</evidence>
<evidence type="ECO:0000256" key="7">
    <source>
        <dbReference type="ARBA" id="ARBA00022792"/>
    </source>
</evidence>
<dbReference type="SUPFAM" id="SSF51306">
    <property type="entry name" value="LexA/Signal peptidase"/>
    <property type="match status" value="1"/>
</dbReference>
<dbReference type="PANTHER" id="PTHR46041:SF2">
    <property type="entry name" value="MITOCHONDRIAL INNER MEMBRANE PROTEASE SUBUNIT 2"/>
    <property type="match status" value="1"/>
</dbReference>
<dbReference type="PRINTS" id="PR00727">
    <property type="entry name" value="LEADERPTASE"/>
</dbReference>
<keyword evidence="5" id="KW-0645">Protease</keyword>
<organism evidence="16">
    <name type="scientific">Timema poppense</name>
    <name type="common">Walking stick</name>
    <dbReference type="NCBI Taxonomy" id="170557"/>
    <lineage>
        <taxon>Eukaryota</taxon>
        <taxon>Metazoa</taxon>
        <taxon>Ecdysozoa</taxon>
        <taxon>Arthropoda</taxon>
        <taxon>Hexapoda</taxon>
        <taxon>Insecta</taxon>
        <taxon>Pterygota</taxon>
        <taxon>Neoptera</taxon>
        <taxon>Polyneoptera</taxon>
        <taxon>Phasmatodea</taxon>
        <taxon>Timematodea</taxon>
        <taxon>Timematoidea</taxon>
        <taxon>Timematidae</taxon>
        <taxon>Timema</taxon>
    </lineage>
</organism>
<evidence type="ECO:0000256" key="4">
    <source>
        <dbReference type="ARBA" id="ARBA00013650"/>
    </source>
</evidence>
<dbReference type="GO" id="GO:0006627">
    <property type="term" value="P:protein processing involved in protein targeting to mitochondrion"/>
    <property type="evidence" value="ECO:0007669"/>
    <property type="project" value="InterPro"/>
</dbReference>
<dbReference type="CDD" id="cd06530">
    <property type="entry name" value="S26_SPase_I"/>
    <property type="match status" value="1"/>
</dbReference>
<dbReference type="PROSITE" id="PS00761">
    <property type="entry name" value="SPASE_I_3"/>
    <property type="match status" value="1"/>
</dbReference>
<dbReference type="InterPro" id="IPR019758">
    <property type="entry name" value="Pept_S26A_signal_pept_1_CS"/>
</dbReference>
<dbReference type="GO" id="GO:0042720">
    <property type="term" value="C:mitochondrial inner membrane peptidase complex"/>
    <property type="evidence" value="ECO:0007669"/>
    <property type="project" value="InterPro"/>
</dbReference>
<name>A0A7R9CMW3_TIMPO</name>
<sequence length="163" mass="18065">MKFTLVLKSVLVGIPIGITFFDTVGYVARVEGISMQPSLNPNSSITDYVLLNRWCIRSFDISRGDIISLVSPKDPDQTIIKRVVGVEGDIISTISYKRPFIRVPEGHIWVEGDHTGHSMDSNAFGPVALGLVTAKAQCIVWPPSRWQSIKSEILEGRKPVNMK</sequence>
<feature type="active site" evidence="13">
    <location>
        <position position="34"/>
    </location>
</feature>
<dbReference type="AlphaFoldDB" id="A0A7R9CMW3"/>
<keyword evidence="9 14" id="KW-1133">Transmembrane helix</keyword>